<gene>
    <name evidence="1" type="ORF">HMPREF0653_00648</name>
</gene>
<comment type="caution">
    <text evidence="1">The sequence shown here is derived from an EMBL/GenBank/DDBJ whole genome shotgun (WGS) entry which is preliminary data.</text>
</comment>
<accession>A0ABN0NTZ3</accession>
<reference evidence="1 2" key="1">
    <citation type="submission" date="2013-06" db="EMBL/GenBank/DDBJ databases">
        <authorList>
            <person name="Weinstock G."/>
            <person name="Sodergren E."/>
            <person name="Lobos E.A."/>
            <person name="Fulton L."/>
            <person name="Fulton R."/>
            <person name="Courtney L."/>
            <person name="Fronick C."/>
            <person name="O'Laughlin M."/>
            <person name="Godfrey J."/>
            <person name="Wilson R.M."/>
            <person name="Miner T."/>
            <person name="Farmer C."/>
            <person name="Delehaunty K."/>
            <person name="Cordes M."/>
            <person name="Minx P."/>
            <person name="Tomlinson C."/>
            <person name="Chen J."/>
            <person name="Wollam A."/>
            <person name="Pepin K.H."/>
            <person name="Bhonagiri V."/>
            <person name="Zhang X."/>
            <person name="Warren W."/>
            <person name="Mitreva M."/>
            <person name="Mardis E.R."/>
            <person name="Wilson R.K."/>
        </authorList>
    </citation>
    <scope>NUCLEOTIDE SEQUENCE [LARGE SCALE GENOMIC DNA]</scope>
    <source>
        <strain evidence="1 2">ATCC 29426</strain>
    </source>
</reference>
<feature type="non-terminal residue" evidence="1">
    <location>
        <position position="87"/>
    </location>
</feature>
<proteinExistence type="predicted"/>
<organism evidence="1 2">
    <name type="scientific">Prevotella disiens JCM 6334 = ATCC 29426</name>
    <dbReference type="NCBI Taxonomy" id="1235811"/>
    <lineage>
        <taxon>Bacteria</taxon>
        <taxon>Pseudomonadati</taxon>
        <taxon>Bacteroidota</taxon>
        <taxon>Bacteroidia</taxon>
        <taxon>Bacteroidales</taxon>
        <taxon>Prevotellaceae</taxon>
        <taxon>Prevotella</taxon>
    </lineage>
</organism>
<evidence type="ECO:0000313" key="2">
    <source>
        <dbReference type="Proteomes" id="UP000016660"/>
    </source>
</evidence>
<protein>
    <submittedName>
        <fullName evidence="1">Uncharacterized protein</fullName>
    </submittedName>
</protein>
<keyword evidence="2" id="KW-1185">Reference proteome</keyword>
<evidence type="ECO:0000313" key="1">
    <source>
        <dbReference type="EMBL" id="ERJ79400.1"/>
    </source>
</evidence>
<sequence>MAIPKNWTSITTSTVTHMNKIESQKNFKHWNAQFQCLKLHVCQYLTNHALISDKRIASKFGVGKFNNVYGRNGSYVTAGQQDYAERM</sequence>
<dbReference type="EMBL" id="AWUY01000049">
    <property type="protein sequence ID" value="ERJ79400.1"/>
    <property type="molecule type" value="Genomic_DNA"/>
</dbReference>
<name>A0ABN0NTZ3_9BACT</name>
<dbReference type="Proteomes" id="UP000016660">
    <property type="component" value="Unassembled WGS sequence"/>
</dbReference>